<feature type="domain" description="NACHT" evidence="2">
    <location>
        <begin position="135"/>
        <end position="292"/>
    </location>
</feature>
<organism evidence="3 4">
    <name type="scientific">Streptomyces rameus</name>
    <dbReference type="NCBI Taxonomy" id="68261"/>
    <lineage>
        <taxon>Bacteria</taxon>
        <taxon>Bacillati</taxon>
        <taxon>Actinomycetota</taxon>
        <taxon>Actinomycetes</taxon>
        <taxon>Kitasatosporales</taxon>
        <taxon>Streptomycetaceae</taxon>
        <taxon>Streptomyces</taxon>
    </lineage>
</organism>
<comment type="caution">
    <text evidence="3">The sequence shown here is derived from an EMBL/GenBank/DDBJ whole genome shotgun (WGS) entry which is preliminary data.</text>
</comment>
<reference evidence="4" key="1">
    <citation type="journal article" date="2019" name="Int. J. Syst. Evol. Microbiol.">
        <title>The Global Catalogue of Microorganisms (GCM) 10K type strain sequencing project: providing services to taxonomists for standard genome sequencing and annotation.</title>
        <authorList>
            <consortium name="The Broad Institute Genomics Platform"/>
            <consortium name="The Broad Institute Genome Sequencing Center for Infectious Disease"/>
            <person name="Wu L."/>
            <person name="Ma J."/>
        </authorList>
    </citation>
    <scope>NUCLEOTIDE SEQUENCE [LARGE SCALE GENOMIC DNA]</scope>
    <source>
        <strain evidence="4">JCM 11574</strain>
    </source>
</reference>
<gene>
    <name evidence="3" type="ORF">GCM10010521_43770</name>
</gene>
<evidence type="ECO:0000313" key="4">
    <source>
        <dbReference type="Proteomes" id="UP001500893"/>
    </source>
</evidence>
<keyword evidence="1" id="KW-0812">Transmembrane</keyword>
<evidence type="ECO:0000256" key="1">
    <source>
        <dbReference type="SAM" id="Phobius"/>
    </source>
</evidence>
<protein>
    <recommendedName>
        <fullName evidence="2">NACHT domain-containing protein</fullName>
    </recommendedName>
</protein>
<dbReference type="Gene3D" id="3.40.50.300">
    <property type="entry name" value="P-loop containing nucleotide triphosphate hydrolases"/>
    <property type="match status" value="1"/>
</dbReference>
<evidence type="ECO:0000259" key="2">
    <source>
        <dbReference type="Pfam" id="PF05729"/>
    </source>
</evidence>
<keyword evidence="4" id="KW-1185">Reference proteome</keyword>
<feature type="transmembrane region" description="Helical" evidence="1">
    <location>
        <begin position="496"/>
        <end position="518"/>
    </location>
</feature>
<feature type="transmembrane region" description="Helical" evidence="1">
    <location>
        <begin position="576"/>
        <end position="595"/>
    </location>
</feature>
<feature type="transmembrane region" description="Helical" evidence="1">
    <location>
        <begin position="601"/>
        <end position="620"/>
    </location>
</feature>
<evidence type="ECO:0000313" key="3">
    <source>
        <dbReference type="EMBL" id="GAA3151417.1"/>
    </source>
</evidence>
<accession>A0ABP6NKQ2</accession>
<dbReference type="Proteomes" id="UP001500893">
    <property type="component" value="Unassembled WGS sequence"/>
</dbReference>
<dbReference type="InterPro" id="IPR007111">
    <property type="entry name" value="NACHT_NTPase"/>
</dbReference>
<keyword evidence="1" id="KW-1133">Transmembrane helix</keyword>
<dbReference type="Pfam" id="PF05729">
    <property type="entry name" value="NACHT"/>
    <property type="match status" value="1"/>
</dbReference>
<dbReference type="SUPFAM" id="SSF52540">
    <property type="entry name" value="P-loop containing nucleoside triphosphate hydrolases"/>
    <property type="match status" value="1"/>
</dbReference>
<sequence length="687" mass="74402">MTSRVRRAGVLYLFAQVACTAAAFWLSKHFNVARMAATAVALLPTVPGAYLAWAAYRDDRAGSAAEIAAKAADLAGMVLATETQQMSRLAGEGGKRIDLTFRYVPEPANNAAGADPDGRLSDILRYYEKLRPTRLVITGDPGAGKTVLVLELLLANLDLDATGPVPVRFSLAGWDAVSPLEDWLAQQITARFGFTASHARALVGQRRVLPVLDGLDEMDAPGTPVARRRASLAVKQLNKYQEHKVAKDSAPVILTCRTDQYKELARAEVRMRDAARVEISPVGQDQAIVYLTARITNPDRWRPVLDALADPRSGLSRALTTPWRLNLAATVYEPGSRVLEGPVPDPGDLLTLASPTDIQEHLLARYVPAVLRQHPEGDRYSPQQTHRWLAEIATHLASPGTRVSGGTDIALHELWPLSGPRRVRLMDGIFAALLWLGALWTMEGMLTAFPRPGVITPPPIELFGVPTVWKALAPSVPAPRAAQLYRLRWRRQRRKLLRAVSLALVAGLVAGVAGAFAVRLAFSCSLQLALGYGLAGGFVIGLALGLADGLTAPLAERTPTRNYVPSTDPRHPVRDDLMFGLAVAIIFGAALGLALAPAVGPAVGCSFGVAAGLMLGWYWLGGASRRYLVFLVCCRGRLPWKLGAFLQWAYEGGLLRMSGTAYQFRHRELQDWLVSHAAPHGYPADED</sequence>
<proteinExistence type="predicted"/>
<keyword evidence="1" id="KW-0472">Membrane</keyword>
<dbReference type="EMBL" id="BAAAVM010000064">
    <property type="protein sequence ID" value="GAA3151417.1"/>
    <property type="molecule type" value="Genomic_DNA"/>
</dbReference>
<name>A0ABP6NKQ2_9ACTN</name>
<dbReference type="InterPro" id="IPR027417">
    <property type="entry name" value="P-loop_NTPase"/>
</dbReference>
<feature type="transmembrane region" description="Helical" evidence="1">
    <location>
        <begin position="530"/>
        <end position="555"/>
    </location>
</feature>
<dbReference type="RefSeq" id="WP_345054595.1">
    <property type="nucleotide sequence ID" value="NZ_BAAAVM010000064.1"/>
</dbReference>